<evidence type="ECO:0000313" key="3">
    <source>
        <dbReference type="Proteomes" id="UP000001296"/>
    </source>
</evidence>
<feature type="transmembrane region" description="Helical" evidence="1">
    <location>
        <begin position="106"/>
        <end position="128"/>
    </location>
</feature>
<dbReference type="KEGG" id="sta:STHERM_c07840"/>
<feature type="transmembrane region" description="Helical" evidence="1">
    <location>
        <begin position="191"/>
        <end position="211"/>
    </location>
</feature>
<reference key="1">
    <citation type="submission" date="2009-08" db="EMBL/GenBank/DDBJ databases">
        <title>The genome sequence of Spirochaeta thermophila DSM6192.</title>
        <authorList>
            <person name="Angelov A."/>
            <person name="Mientus M."/>
            <person name="Wittenberg S."/>
            <person name="Lehmann R."/>
            <person name="Liesegang H."/>
            <person name="Daniel R."/>
            <person name="Liebl W."/>
        </authorList>
    </citation>
    <scope>NUCLEOTIDE SEQUENCE</scope>
    <source>
        <strain>DSM 6192</strain>
    </source>
</reference>
<feature type="transmembrane region" description="Helical" evidence="1">
    <location>
        <begin position="75"/>
        <end position="94"/>
    </location>
</feature>
<gene>
    <name evidence="2" type="ordered locus">STHERM_c07840</name>
</gene>
<keyword evidence="1" id="KW-0472">Membrane</keyword>
<dbReference type="PaxDb" id="665571-STHERM_c07840"/>
<dbReference type="Proteomes" id="UP000001296">
    <property type="component" value="Chromosome"/>
</dbReference>
<feature type="transmembrane region" description="Helical" evidence="1">
    <location>
        <begin position="134"/>
        <end position="152"/>
    </location>
</feature>
<sequence>MCSNGHMILFALVSMPLFLIFLITILGLVPESKEGLYRFLRGLVWAVPFAVLYVLVMQGTGPAYEGLWLYVREGVLGLGLPFLALLLAGELFGSRWGEGLERHARFLWFSGGFLLAFQVLDLLLHVRWMGAYTLFYHPLLFSLFLYMAPRMYTEWGRAGKRLRIWGYWIHGVVVVLATALVPFFSYSNFPLVTPVVVVLVGGAVAVSGVFLPSLISWVERRVGGGKEEARSV</sequence>
<keyword evidence="1" id="KW-1133">Transmembrane helix</keyword>
<name>E0RRU8_WINT6</name>
<feature type="transmembrane region" description="Helical" evidence="1">
    <location>
        <begin position="164"/>
        <end position="185"/>
    </location>
</feature>
<reference evidence="2 3" key="2">
    <citation type="journal article" date="2010" name="J. Bacteriol.">
        <title>Genome sequence of the polysaccharide-degrading, thermophilic anaerobe Spirochaeta thermophila DSM 6192.</title>
        <authorList>
            <person name="Angelov A."/>
            <person name="Liebl S."/>
            <person name="Ballschmiter M."/>
            <person name="Bomeke M."/>
            <person name="Lehmann R."/>
            <person name="Liesegang H."/>
            <person name="Daniel R."/>
            <person name="Liebl W."/>
        </authorList>
    </citation>
    <scope>NUCLEOTIDE SEQUENCE [LARGE SCALE GENOMIC DNA]</scope>
    <source>
        <strain evidence="3">ATCC 49972 / DSM 6192 / RI 19.B1</strain>
    </source>
</reference>
<keyword evidence="1" id="KW-0812">Transmembrane</keyword>
<organism evidence="2 3">
    <name type="scientific">Winmispira thermophila (strain ATCC 49972 / DSM 6192 / RI 19.B1)</name>
    <name type="common">Spirochaeta thermophila</name>
    <dbReference type="NCBI Taxonomy" id="665571"/>
    <lineage>
        <taxon>Bacteria</taxon>
        <taxon>Pseudomonadati</taxon>
        <taxon>Spirochaetota</taxon>
        <taxon>Spirochaetia</taxon>
        <taxon>Winmispirales</taxon>
        <taxon>Winmispiraceae</taxon>
        <taxon>Winmispira</taxon>
    </lineage>
</organism>
<dbReference type="HOGENOM" id="CLU_1194294_0_0_12"/>
<dbReference type="AlphaFoldDB" id="E0RRU8"/>
<feature type="transmembrane region" description="Helical" evidence="1">
    <location>
        <begin position="6"/>
        <end position="29"/>
    </location>
</feature>
<accession>E0RRU8</accession>
<protein>
    <submittedName>
        <fullName evidence="2">Uncharacterized protein</fullName>
    </submittedName>
</protein>
<feature type="transmembrane region" description="Helical" evidence="1">
    <location>
        <begin position="36"/>
        <end position="55"/>
    </location>
</feature>
<dbReference type="EMBL" id="CP001698">
    <property type="protein sequence ID" value="ADN01735.1"/>
    <property type="molecule type" value="Genomic_DNA"/>
</dbReference>
<evidence type="ECO:0000256" key="1">
    <source>
        <dbReference type="SAM" id="Phobius"/>
    </source>
</evidence>
<evidence type="ECO:0000313" key="2">
    <source>
        <dbReference type="EMBL" id="ADN01735.1"/>
    </source>
</evidence>
<proteinExistence type="predicted"/>